<dbReference type="Gene3D" id="3.40.50.720">
    <property type="entry name" value="NAD(P)-binding Rossmann-like Domain"/>
    <property type="match status" value="1"/>
</dbReference>
<dbReference type="EMBL" id="CADCVO010000605">
    <property type="protein sequence ID" value="CAA9528148.1"/>
    <property type="molecule type" value="Genomic_DNA"/>
</dbReference>
<gene>
    <name evidence="1" type="ORF">AVDCRST_MAG13-3919</name>
</gene>
<name>A0A6J4TNG5_9ACTN</name>
<protein>
    <recommendedName>
        <fullName evidence="2">Saccharopine dehydrogenase NADP binding domain-containing protein</fullName>
    </recommendedName>
</protein>
<evidence type="ECO:0000313" key="1">
    <source>
        <dbReference type="EMBL" id="CAA9528148.1"/>
    </source>
</evidence>
<dbReference type="AlphaFoldDB" id="A0A6J4TNG5"/>
<dbReference type="InterPro" id="IPR036291">
    <property type="entry name" value="NAD(P)-bd_dom_sf"/>
</dbReference>
<sequence>MRPREDDTVLTVGLGDLGRRVVEALSARPGPGLRLVAAGRDLRDARAVAGQAALVAALAGGPQAVEAARIDLDDVDATAAELARLDPSVVVLTASRLTWWRLPERAAGVPYGAWLPLQLTLVRRLMQARAAAGIDAPVVALPYPDAVGPVLAGAGLAPELGAGNVLEMAAKLAALAAARAGVPREAVDVRLVAHHATERMAFSAFGALGGGGGPSGPPPVFAQVHVEGDPLPEDVVREDLTAPYPLLAGRSSHALTAAATAATVAALLSDVPRRLHVPAPGGRPGGYPVRISRAGVELDLPHGVTEEDAIAVNAVAARWDGIEAIAPDGTVSFCPWLSDALHAALGLRMEQVAPDEQDAVADELLARLAR</sequence>
<dbReference type="SUPFAM" id="SSF51735">
    <property type="entry name" value="NAD(P)-binding Rossmann-fold domains"/>
    <property type="match status" value="1"/>
</dbReference>
<evidence type="ECO:0008006" key="2">
    <source>
        <dbReference type="Google" id="ProtNLM"/>
    </source>
</evidence>
<proteinExistence type="predicted"/>
<organism evidence="1">
    <name type="scientific">uncultured Solirubrobacteraceae bacterium</name>
    <dbReference type="NCBI Taxonomy" id="1162706"/>
    <lineage>
        <taxon>Bacteria</taxon>
        <taxon>Bacillati</taxon>
        <taxon>Actinomycetota</taxon>
        <taxon>Thermoleophilia</taxon>
        <taxon>Solirubrobacterales</taxon>
        <taxon>Solirubrobacteraceae</taxon>
        <taxon>environmental samples</taxon>
    </lineage>
</organism>
<reference evidence="1" key="1">
    <citation type="submission" date="2020-02" db="EMBL/GenBank/DDBJ databases">
        <authorList>
            <person name="Meier V. D."/>
        </authorList>
    </citation>
    <scope>NUCLEOTIDE SEQUENCE</scope>
    <source>
        <strain evidence="1">AVDCRST_MAG13</strain>
    </source>
</reference>
<accession>A0A6J4TNG5</accession>